<dbReference type="Gene3D" id="3.40.80.10">
    <property type="entry name" value="Peptidoglycan recognition protein-like"/>
    <property type="match status" value="1"/>
</dbReference>
<dbReference type="GO" id="GO:0009253">
    <property type="term" value="P:peptidoglycan catabolic process"/>
    <property type="evidence" value="ECO:0007669"/>
    <property type="project" value="InterPro"/>
</dbReference>
<evidence type="ECO:0000313" key="4">
    <source>
        <dbReference type="EMBL" id="SHG86772.1"/>
    </source>
</evidence>
<reference evidence="4 5" key="1">
    <citation type="submission" date="2016-11" db="EMBL/GenBank/DDBJ databases">
        <authorList>
            <person name="Jaros S."/>
            <person name="Januszkiewicz K."/>
            <person name="Wedrychowicz H."/>
        </authorList>
    </citation>
    <scope>NUCLEOTIDE SEQUENCE [LARGE SCALE GENOMIC DNA]</scope>
    <source>
        <strain evidence="4 5">DSM 45408</strain>
    </source>
</reference>
<dbReference type="Proteomes" id="UP000184471">
    <property type="component" value="Unassembled WGS sequence"/>
</dbReference>
<feature type="signal peptide" evidence="2">
    <location>
        <begin position="1"/>
        <end position="25"/>
    </location>
</feature>
<dbReference type="AlphaFoldDB" id="A0A1M5NBE0"/>
<dbReference type="InterPro" id="IPR036505">
    <property type="entry name" value="Amidase/PGRP_sf"/>
</dbReference>
<gene>
    <name evidence="4" type="ORF">SAMN05444351_3484</name>
</gene>
<keyword evidence="5" id="KW-1185">Reference proteome</keyword>
<dbReference type="STRING" id="1070870.SAMN05444351_3484"/>
<dbReference type="Pfam" id="PF08310">
    <property type="entry name" value="LGFP"/>
    <property type="match status" value="10"/>
</dbReference>
<dbReference type="PANTHER" id="PTHR11022">
    <property type="entry name" value="PEPTIDOGLYCAN RECOGNITION PROTEIN"/>
    <property type="match status" value="1"/>
</dbReference>
<dbReference type="Pfam" id="PF01510">
    <property type="entry name" value="Amidase_2"/>
    <property type="match status" value="1"/>
</dbReference>
<proteinExistence type="inferred from homology"/>
<dbReference type="EMBL" id="FQVX01000003">
    <property type="protein sequence ID" value="SHG86772.1"/>
    <property type="molecule type" value="Genomic_DNA"/>
</dbReference>
<protein>
    <submittedName>
        <fullName evidence="4">LGFP repeat-containing protein</fullName>
    </submittedName>
</protein>
<sequence length="991" mass="103085">MRRLLAGTAAFVAMTGTLLVLPVYADPGPEAVPVETSAEEVPLGSVEEPAAAAEVQEGTTEPVAGVPDTAPALTVTRTGVDEFSLVGVTWAADPAVRDVRAQVRVQDAAGAWGEWTELGVEDAAVGTDATADTAQRAGTAPLWTGPSTGVEVEVVTVSGAAPTDVQLDLIGTPESPADALPGTPDIQDTADAALAMPDVYSRAQWGADETIRTWDPEYAPTIKAATLHHTAGANGYAAEAVPGIIRTMYAYHTQSLRWGDIGYNVIVDRFGRLWEGRYGGLASTVVGAHAGGFNTGTFGVSMIGNYDVVDTTQPMVDAVAAIIAWKFSLYNVNPSGTVQLTSGGSTSRYPAGTRVTLPTIFGHRDTGSTACPGRYGYAKLPEIRSKVAAQVGSALPLVSQRYSSDAAARQLLGAQTTAPTRTPNGQGAFAHYANGSIYASGATGARILRGPIRDKWASLGWENGSLGYPTTDTTATPDGRGLYQHFQNGSIYWSQATGAHTIGGAIRDRWGSLGWENGSLGYPASDWTTTPNGRAQFVHFQNGSIYWSQATGARVLSGQVFEGWARTGFENSPLGMPTTDVTATPDGAGRFAHFQNGSVYWSQRTGAHSIGGPIRDRWAAAGWEAGAMGYPTSDWTTTPNGAAQYVHFQNGSVYWSQAGGARWLTGGVYAAWAASGWETSALGMPVSDTAGTPDGGAVYAHFQRGSVYATTEHGTSVLSTAVAAAWGRTGWENGPLGYPTAPPAGTAAAQQAGATVQRFEGGVVYATSATGAHAVSAAFGAAVDAAGGPAVLGYPTTDVATTPDGRGTYQHFQNGSVYATAATGARVLRGAVYDLWARSGWENGVLGYPTVSTAATPDGQGLYAHFQGGSVYWTRPTGAHLLRGDIYTAWAAQGWEQGTLRYPTTDVTTTPDRKGSYAYFQGGAVYSSAVGGTRVLRGAVLDAWARTGWEQGRLGWPTSDTVAQPGGGTRTTFEHGTVTVSASGAATVTVR</sequence>
<organism evidence="4 5">
    <name type="scientific">Geodermatophilus nigrescens</name>
    <dbReference type="NCBI Taxonomy" id="1070870"/>
    <lineage>
        <taxon>Bacteria</taxon>
        <taxon>Bacillati</taxon>
        <taxon>Actinomycetota</taxon>
        <taxon>Actinomycetes</taxon>
        <taxon>Geodermatophilales</taxon>
        <taxon>Geodermatophilaceae</taxon>
        <taxon>Geodermatophilus</taxon>
    </lineage>
</organism>
<dbReference type="GO" id="GO:0008270">
    <property type="term" value="F:zinc ion binding"/>
    <property type="evidence" value="ECO:0007669"/>
    <property type="project" value="InterPro"/>
</dbReference>
<evidence type="ECO:0000256" key="2">
    <source>
        <dbReference type="SAM" id="SignalP"/>
    </source>
</evidence>
<dbReference type="InterPro" id="IPR006619">
    <property type="entry name" value="PGRP_domain_met/bac"/>
</dbReference>
<evidence type="ECO:0000313" key="5">
    <source>
        <dbReference type="Proteomes" id="UP000184471"/>
    </source>
</evidence>
<dbReference type="PANTHER" id="PTHR11022:SF41">
    <property type="entry name" value="PEPTIDOGLYCAN-RECOGNITION PROTEIN LC-RELATED"/>
    <property type="match status" value="1"/>
</dbReference>
<dbReference type="OrthoDB" id="514320at2"/>
<dbReference type="CDD" id="cd06583">
    <property type="entry name" value="PGRP"/>
    <property type="match status" value="1"/>
</dbReference>
<feature type="chain" id="PRO_5012409426" evidence="2">
    <location>
        <begin position="26"/>
        <end position="991"/>
    </location>
</feature>
<keyword evidence="2" id="KW-0732">Signal</keyword>
<dbReference type="SMART" id="SM00701">
    <property type="entry name" value="PGRP"/>
    <property type="match status" value="1"/>
</dbReference>
<comment type="similarity">
    <text evidence="1">Belongs to the N-acetylmuramoyl-L-alanine amidase 2 family.</text>
</comment>
<evidence type="ECO:0000259" key="3">
    <source>
        <dbReference type="SMART" id="SM00701"/>
    </source>
</evidence>
<dbReference type="InterPro" id="IPR013207">
    <property type="entry name" value="LGFP"/>
</dbReference>
<feature type="domain" description="Peptidoglycan recognition protein family" evidence="3">
    <location>
        <begin position="197"/>
        <end position="345"/>
    </location>
</feature>
<dbReference type="SUPFAM" id="SSF55846">
    <property type="entry name" value="N-acetylmuramoyl-L-alanine amidase-like"/>
    <property type="match status" value="1"/>
</dbReference>
<name>A0A1M5NBE0_9ACTN</name>
<evidence type="ECO:0000256" key="1">
    <source>
        <dbReference type="ARBA" id="ARBA00007553"/>
    </source>
</evidence>
<dbReference type="GO" id="GO:0008745">
    <property type="term" value="F:N-acetylmuramoyl-L-alanine amidase activity"/>
    <property type="evidence" value="ECO:0007669"/>
    <property type="project" value="InterPro"/>
</dbReference>
<dbReference type="InterPro" id="IPR015510">
    <property type="entry name" value="PGRP"/>
</dbReference>
<accession>A0A1M5NBE0</accession>
<dbReference type="InterPro" id="IPR002502">
    <property type="entry name" value="Amidase_domain"/>
</dbReference>